<gene>
    <name evidence="7" type="primary">MADS92</name>
</gene>
<keyword evidence="2" id="KW-0805">Transcription regulation</keyword>
<dbReference type="InterPro" id="IPR002100">
    <property type="entry name" value="TF_MADSbox"/>
</dbReference>
<dbReference type="GO" id="GO:0000981">
    <property type="term" value="F:DNA-binding transcription factor activity, RNA polymerase II-specific"/>
    <property type="evidence" value="ECO:0007669"/>
    <property type="project" value="InterPro"/>
</dbReference>
<dbReference type="SUPFAM" id="SSF55455">
    <property type="entry name" value="SRF-like"/>
    <property type="match status" value="1"/>
</dbReference>
<sequence>MGRGKLPLELITKEKSRRTTFEKRKKGLMKKTYELSTLCGVKVCLLIFDYNNPLAEPETFPSNAEQVRSLVNKFEADQTETKKNLTLHDFYRARLKKVKKEIEGNRAQEHNRQISDFPSWDDRLNGFSIDQLFELLNLMQNKIEALDQQIIMKNIMTQKSSIPVLDHHMIFDPYNYNPSLYSTLNNPPHFKNTENVPFGLNCSNAVVPDNSCSSMMDLLMNNKGYCGDVEDRNSSRSFSMYGNEKLKTPMEPWKLENINENEDVSFSKIMPIHSFLPQQFHQQFPSHHLRHSIMPNYSTSSSSSDHKQFQRFHYGFEYYPYDYSHTTSGFN</sequence>
<dbReference type="GO" id="GO:0046983">
    <property type="term" value="F:protein dimerization activity"/>
    <property type="evidence" value="ECO:0007669"/>
    <property type="project" value="InterPro"/>
</dbReference>
<protein>
    <submittedName>
        <fullName evidence="7">MADS92</fullName>
    </submittedName>
</protein>
<dbReference type="InterPro" id="IPR033897">
    <property type="entry name" value="SRF-like_MADS-box"/>
</dbReference>
<evidence type="ECO:0000256" key="4">
    <source>
        <dbReference type="ARBA" id="ARBA00023163"/>
    </source>
</evidence>
<dbReference type="InterPro" id="IPR050142">
    <property type="entry name" value="MADS-box/MEF2_TF"/>
</dbReference>
<keyword evidence="5" id="KW-0539">Nucleus</keyword>
<accession>A0AAU7LJK3</accession>
<comment type="subcellular location">
    <subcellularLocation>
        <location evidence="1">Nucleus</location>
    </subcellularLocation>
</comment>
<dbReference type="SMART" id="SM00432">
    <property type="entry name" value="MADS"/>
    <property type="match status" value="1"/>
</dbReference>
<organism evidence="7">
    <name type="scientific">Hippophae rhamnoides</name>
    <name type="common">sea-buckthorn</name>
    <dbReference type="NCBI Taxonomy" id="193516"/>
    <lineage>
        <taxon>Eukaryota</taxon>
        <taxon>Viridiplantae</taxon>
        <taxon>Streptophyta</taxon>
        <taxon>Embryophyta</taxon>
        <taxon>Tracheophyta</taxon>
        <taxon>Spermatophyta</taxon>
        <taxon>Magnoliopsida</taxon>
        <taxon>eudicotyledons</taxon>
        <taxon>Gunneridae</taxon>
        <taxon>Pentapetalae</taxon>
        <taxon>rosids</taxon>
        <taxon>fabids</taxon>
        <taxon>Rosales</taxon>
        <taxon>Elaeagnaceae</taxon>
        <taxon>Hippophae</taxon>
    </lineage>
</organism>
<dbReference type="GO" id="GO:0005634">
    <property type="term" value="C:nucleus"/>
    <property type="evidence" value="ECO:0007669"/>
    <property type="project" value="UniProtKB-SubCell"/>
</dbReference>
<evidence type="ECO:0000313" key="7">
    <source>
        <dbReference type="EMBL" id="XBP28287.1"/>
    </source>
</evidence>
<feature type="domain" description="MADS-box" evidence="6">
    <location>
        <begin position="1"/>
        <end position="61"/>
    </location>
</feature>
<evidence type="ECO:0000259" key="6">
    <source>
        <dbReference type="PROSITE" id="PS50066"/>
    </source>
</evidence>
<dbReference type="EMBL" id="PP400927">
    <property type="protein sequence ID" value="XBP28287.1"/>
    <property type="molecule type" value="mRNA"/>
</dbReference>
<dbReference type="GO" id="GO:0045944">
    <property type="term" value="P:positive regulation of transcription by RNA polymerase II"/>
    <property type="evidence" value="ECO:0007669"/>
    <property type="project" value="InterPro"/>
</dbReference>
<keyword evidence="4" id="KW-0804">Transcription</keyword>
<dbReference type="PANTHER" id="PTHR48019">
    <property type="entry name" value="SERUM RESPONSE FACTOR HOMOLOG"/>
    <property type="match status" value="1"/>
</dbReference>
<dbReference type="Gene3D" id="3.40.1810.10">
    <property type="entry name" value="Transcription factor, MADS-box"/>
    <property type="match status" value="1"/>
</dbReference>
<dbReference type="InterPro" id="IPR036879">
    <property type="entry name" value="TF_MADSbox_sf"/>
</dbReference>
<dbReference type="PRINTS" id="PR00404">
    <property type="entry name" value="MADSDOMAIN"/>
</dbReference>
<evidence type="ECO:0000256" key="5">
    <source>
        <dbReference type="ARBA" id="ARBA00023242"/>
    </source>
</evidence>
<dbReference type="GO" id="GO:0000987">
    <property type="term" value="F:cis-regulatory region sequence-specific DNA binding"/>
    <property type="evidence" value="ECO:0007669"/>
    <property type="project" value="InterPro"/>
</dbReference>
<evidence type="ECO:0000256" key="2">
    <source>
        <dbReference type="ARBA" id="ARBA00023015"/>
    </source>
</evidence>
<dbReference type="Pfam" id="PF00319">
    <property type="entry name" value="SRF-TF"/>
    <property type="match status" value="1"/>
</dbReference>
<dbReference type="AlphaFoldDB" id="A0AAU7LJK3"/>
<reference evidence="7" key="2">
    <citation type="submission" date="2024-02" db="EMBL/GenBank/DDBJ databases">
        <authorList>
            <person name="Xu Y."/>
            <person name="Zhao J."/>
        </authorList>
    </citation>
    <scope>NUCLEOTIDE SEQUENCE</scope>
</reference>
<dbReference type="PROSITE" id="PS50066">
    <property type="entry name" value="MADS_BOX_2"/>
    <property type="match status" value="1"/>
</dbReference>
<evidence type="ECO:0000256" key="1">
    <source>
        <dbReference type="ARBA" id="ARBA00004123"/>
    </source>
</evidence>
<keyword evidence="3" id="KW-0238">DNA-binding</keyword>
<name>A0AAU7LJK3_9ROSA</name>
<evidence type="ECO:0000256" key="3">
    <source>
        <dbReference type="ARBA" id="ARBA00023125"/>
    </source>
</evidence>
<proteinExistence type="evidence at transcript level"/>
<dbReference type="CDD" id="cd00266">
    <property type="entry name" value="MADS_SRF_like"/>
    <property type="match status" value="1"/>
</dbReference>
<reference evidence="7" key="1">
    <citation type="journal article" date="2024" name="Front. Plant Sci.">
        <title>Genome-wide analysis of the MADS-box gene family of sea buckthorn (Hippophae rhamnoides ssp. sinensis) and their potential role in floral organ development.</title>
        <authorList>
            <person name="Zhao J."/>
            <person name="Xu Y."/>
            <person name="Zhang Z."/>
            <person name="Zhao M."/>
            <person name="Li K."/>
            <person name="Wang F."/>
            <person name="Sun K."/>
        </authorList>
    </citation>
    <scope>NUCLEOTIDE SEQUENCE</scope>
</reference>